<proteinExistence type="inferred from homology"/>
<dbReference type="SUPFAM" id="SSF54534">
    <property type="entry name" value="FKBP-like"/>
    <property type="match status" value="1"/>
</dbReference>
<dbReference type="FunFam" id="3.10.50.40:FF:000006">
    <property type="entry name" value="Peptidyl-prolyl cis-trans isomerase"/>
    <property type="match status" value="1"/>
</dbReference>
<name>A0A1F6VP45_9BACT</name>
<evidence type="ECO:0000259" key="7">
    <source>
        <dbReference type="PROSITE" id="PS50059"/>
    </source>
</evidence>
<dbReference type="EMBL" id="MFTY01000015">
    <property type="protein sequence ID" value="OGI71394.1"/>
    <property type="molecule type" value="Genomic_DNA"/>
</dbReference>
<dbReference type="STRING" id="1801748.A3B84_00715"/>
<dbReference type="Pfam" id="PF00254">
    <property type="entry name" value="FKBP_C"/>
    <property type="match status" value="1"/>
</dbReference>
<evidence type="ECO:0000313" key="8">
    <source>
        <dbReference type="EMBL" id="OGI71394.1"/>
    </source>
</evidence>
<evidence type="ECO:0000256" key="3">
    <source>
        <dbReference type="ARBA" id="ARBA00023110"/>
    </source>
</evidence>
<comment type="caution">
    <text evidence="8">The sequence shown here is derived from an EMBL/GenBank/DDBJ whole genome shotgun (WGS) entry which is preliminary data.</text>
</comment>
<feature type="domain" description="PPIase FKBP-type" evidence="7">
    <location>
        <begin position="10"/>
        <end position="102"/>
    </location>
</feature>
<comment type="catalytic activity">
    <reaction evidence="1 5 6">
        <text>[protein]-peptidylproline (omega=180) = [protein]-peptidylproline (omega=0)</text>
        <dbReference type="Rhea" id="RHEA:16237"/>
        <dbReference type="Rhea" id="RHEA-COMP:10747"/>
        <dbReference type="Rhea" id="RHEA-COMP:10748"/>
        <dbReference type="ChEBI" id="CHEBI:83833"/>
        <dbReference type="ChEBI" id="CHEBI:83834"/>
        <dbReference type="EC" id="5.2.1.8"/>
    </reaction>
</comment>
<evidence type="ECO:0000256" key="5">
    <source>
        <dbReference type="PROSITE-ProRule" id="PRU00277"/>
    </source>
</evidence>
<reference evidence="8 9" key="1">
    <citation type="journal article" date="2016" name="Nat. Commun.">
        <title>Thousands of microbial genomes shed light on interconnected biogeochemical processes in an aquifer system.</title>
        <authorList>
            <person name="Anantharaman K."/>
            <person name="Brown C.T."/>
            <person name="Hug L.A."/>
            <person name="Sharon I."/>
            <person name="Castelle C.J."/>
            <person name="Probst A.J."/>
            <person name="Thomas B.C."/>
            <person name="Singh A."/>
            <person name="Wilkins M.J."/>
            <person name="Karaoz U."/>
            <person name="Brodie E.L."/>
            <person name="Williams K.H."/>
            <person name="Hubbard S.S."/>
            <person name="Banfield J.F."/>
        </authorList>
    </citation>
    <scope>NUCLEOTIDE SEQUENCE [LARGE SCALE GENOMIC DNA]</scope>
</reference>
<accession>A0A1F6VP45</accession>
<sequence length="103" mass="11069">MSEEQISKVGDVVSMNYTGTLENGTVFDSNVDPKFGHVEPFVFQLGAGQVIPGWDKGIVGMKVGEKKFLKIPPEDAYGSTGAGRIIPPNATINFEVELLGIKN</sequence>
<dbReference type="Gene3D" id="3.10.50.40">
    <property type="match status" value="1"/>
</dbReference>
<evidence type="ECO:0000313" key="9">
    <source>
        <dbReference type="Proteomes" id="UP000177112"/>
    </source>
</evidence>
<dbReference type="EC" id="5.2.1.8" evidence="6"/>
<evidence type="ECO:0000256" key="1">
    <source>
        <dbReference type="ARBA" id="ARBA00000971"/>
    </source>
</evidence>
<organism evidence="8 9">
    <name type="scientific">Candidatus Nomurabacteria bacterium RIFCSPHIGHO2_02_FULL_35_13</name>
    <dbReference type="NCBI Taxonomy" id="1801748"/>
    <lineage>
        <taxon>Bacteria</taxon>
        <taxon>Candidatus Nomuraibacteriota</taxon>
    </lineage>
</organism>
<protein>
    <recommendedName>
        <fullName evidence="6">Peptidyl-prolyl cis-trans isomerase</fullName>
        <ecNumber evidence="6">5.2.1.8</ecNumber>
    </recommendedName>
</protein>
<comment type="similarity">
    <text evidence="2 6">Belongs to the FKBP-type PPIase family.</text>
</comment>
<evidence type="ECO:0000256" key="2">
    <source>
        <dbReference type="ARBA" id="ARBA00006577"/>
    </source>
</evidence>
<keyword evidence="3 5" id="KW-0697">Rotamase</keyword>
<dbReference type="InterPro" id="IPR001179">
    <property type="entry name" value="PPIase_FKBP_dom"/>
</dbReference>
<dbReference type="PROSITE" id="PS50059">
    <property type="entry name" value="FKBP_PPIASE"/>
    <property type="match status" value="1"/>
</dbReference>
<dbReference type="AlphaFoldDB" id="A0A1F6VP45"/>
<dbReference type="Proteomes" id="UP000177112">
    <property type="component" value="Unassembled WGS sequence"/>
</dbReference>
<dbReference type="InterPro" id="IPR046357">
    <property type="entry name" value="PPIase_dom_sf"/>
</dbReference>
<dbReference type="PANTHER" id="PTHR43811:SF19">
    <property type="entry name" value="39 KDA FK506-BINDING NUCLEAR PROTEIN"/>
    <property type="match status" value="1"/>
</dbReference>
<gene>
    <name evidence="8" type="ORF">A3B84_00715</name>
</gene>
<dbReference type="GO" id="GO:0003755">
    <property type="term" value="F:peptidyl-prolyl cis-trans isomerase activity"/>
    <property type="evidence" value="ECO:0007669"/>
    <property type="project" value="UniProtKB-UniRule"/>
</dbReference>
<evidence type="ECO:0000256" key="6">
    <source>
        <dbReference type="RuleBase" id="RU003915"/>
    </source>
</evidence>
<evidence type="ECO:0000256" key="4">
    <source>
        <dbReference type="ARBA" id="ARBA00023235"/>
    </source>
</evidence>
<dbReference type="PANTHER" id="PTHR43811">
    <property type="entry name" value="FKBP-TYPE PEPTIDYL-PROLYL CIS-TRANS ISOMERASE FKPA"/>
    <property type="match status" value="1"/>
</dbReference>
<keyword evidence="4 5" id="KW-0413">Isomerase</keyword>